<feature type="domain" description="Mug135-like C-terminal" evidence="2">
    <location>
        <begin position="26"/>
        <end position="104"/>
    </location>
</feature>
<gene>
    <name evidence="3" type="ORF">BDP27DRAFT_1072289</name>
</gene>
<reference evidence="3" key="1">
    <citation type="submission" date="2020-11" db="EMBL/GenBank/DDBJ databases">
        <authorList>
            <consortium name="DOE Joint Genome Institute"/>
            <person name="Ahrendt S."/>
            <person name="Riley R."/>
            <person name="Andreopoulos W."/>
            <person name="Labutti K."/>
            <person name="Pangilinan J."/>
            <person name="Ruiz-Duenas F.J."/>
            <person name="Barrasa J.M."/>
            <person name="Sanchez-Garcia M."/>
            <person name="Camarero S."/>
            <person name="Miyauchi S."/>
            <person name="Serrano A."/>
            <person name="Linde D."/>
            <person name="Babiker R."/>
            <person name="Drula E."/>
            <person name="Ayuso-Fernandez I."/>
            <person name="Pacheco R."/>
            <person name="Padilla G."/>
            <person name="Ferreira P."/>
            <person name="Barriuso J."/>
            <person name="Kellner H."/>
            <person name="Castanera R."/>
            <person name="Alfaro M."/>
            <person name="Ramirez L."/>
            <person name="Pisabarro A.G."/>
            <person name="Kuo A."/>
            <person name="Tritt A."/>
            <person name="Lipzen A."/>
            <person name="He G."/>
            <person name="Yan M."/>
            <person name="Ng V."/>
            <person name="Cullen D."/>
            <person name="Martin F."/>
            <person name="Rosso M.-N."/>
            <person name="Henrissat B."/>
            <person name="Hibbett D."/>
            <person name="Martinez A.T."/>
            <person name="Grigoriev I.V."/>
        </authorList>
    </citation>
    <scope>NUCLEOTIDE SEQUENCE</scope>
    <source>
        <strain evidence="3">AH 40177</strain>
    </source>
</reference>
<dbReference type="EMBL" id="JADNRY010000097">
    <property type="protein sequence ID" value="KAF9065853.1"/>
    <property type="molecule type" value="Genomic_DNA"/>
</dbReference>
<dbReference type="InterPro" id="IPR013902">
    <property type="entry name" value="Mug135-like_C"/>
</dbReference>
<proteinExistence type="inferred from homology"/>
<evidence type="ECO:0000259" key="2">
    <source>
        <dbReference type="Pfam" id="PF08593"/>
    </source>
</evidence>
<evidence type="ECO:0000313" key="3">
    <source>
        <dbReference type="EMBL" id="KAF9065853.1"/>
    </source>
</evidence>
<dbReference type="Proteomes" id="UP000772434">
    <property type="component" value="Unassembled WGS sequence"/>
</dbReference>
<name>A0A9P5U5J5_9AGAR</name>
<dbReference type="AlphaFoldDB" id="A0A9P5U5J5"/>
<accession>A0A9P5U5J5</accession>
<comment type="caution">
    <text evidence="3">The sequence shown here is derived from an EMBL/GenBank/DDBJ whole genome shotgun (WGS) entry which is preliminary data.</text>
</comment>
<evidence type="ECO:0000256" key="1">
    <source>
        <dbReference type="ARBA" id="ARBA00005788"/>
    </source>
</evidence>
<comment type="similarity">
    <text evidence="1">Belongs to the UPF0612 family.</text>
</comment>
<sequence>MDALKDEIYALNNRMDALTKELHISLNSQRVTGEDIPYKEIQSIDGSFPNQANGARSALPPIHNIMDLHNLTPAELAHYLHGHGLSEDPAATSRDILARAIGCTVFRA</sequence>
<dbReference type="Pfam" id="PF08593">
    <property type="entry name" value="Mug135_C"/>
    <property type="match status" value="1"/>
</dbReference>
<keyword evidence="4" id="KW-1185">Reference proteome</keyword>
<protein>
    <recommendedName>
        <fullName evidence="2">Mug135-like C-terminal domain-containing protein</fullName>
    </recommendedName>
</protein>
<dbReference type="OrthoDB" id="2855225at2759"/>
<organism evidence="3 4">
    <name type="scientific">Rhodocollybia butyracea</name>
    <dbReference type="NCBI Taxonomy" id="206335"/>
    <lineage>
        <taxon>Eukaryota</taxon>
        <taxon>Fungi</taxon>
        <taxon>Dikarya</taxon>
        <taxon>Basidiomycota</taxon>
        <taxon>Agaricomycotina</taxon>
        <taxon>Agaricomycetes</taxon>
        <taxon>Agaricomycetidae</taxon>
        <taxon>Agaricales</taxon>
        <taxon>Marasmiineae</taxon>
        <taxon>Omphalotaceae</taxon>
        <taxon>Rhodocollybia</taxon>
    </lineage>
</organism>
<evidence type="ECO:0000313" key="4">
    <source>
        <dbReference type="Proteomes" id="UP000772434"/>
    </source>
</evidence>